<comment type="caution">
    <text evidence="2">The sequence shown here is derived from an EMBL/GenBank/DDBJ whole genome shotgun (WGS) entry which is preliminary data.</text>
</comment>
<evidence type="ECO:0000256" key="1">
    <source>
        <dbReference type="SAM" id="Phobius"/>
    </source>
</evidence>
<accession>A0A7X9DKS3</accession>
<name>A0A7X9DKS3_UNCKA</name>
<keyword evidence="1" id="KW-1133">Transmembrane helix</keyword>
<dbReference type="AlphaFoldDB" id="A0A7X9DKS3"/>
<gene>
    <name evidence="2" type="ORF">GYA27_03605</name>
</gene>
<sequence>MNNKQSYIIIGLFFVAAFAALVLNIRTENKIKVVEQNKTKAIVQKKTTLSDEPGSTTAITGSIFDLMKMNTAMRCTYTQQITEGTTIAGTMYTDGSNSRTNARLKTPETEVQTNTIVFNDIVYIWKSGDLQGVKMDTTRYAKEMPNDLQTTNSKVPTDIAKLDERINFECTKWAVESSMFEIPTSFKFVDITEALFKINENPCLICDAITDTTRQAQCRKSLKCK</sequence>
<keyword evidence="1" id="KW-0812">Transmembrane</keyword>
<proteinExistence type="predicted"/>
<dbReference type="Proteomes" id="UP000526033">
    <property type="component" value="Unassembled WGS sequence"/>
</dbReference>
<reference evidence="2 3" key="1">
    <citation type="journal article" date="2020" name="Biotechnol. Biofuels">
        <title>New insights from the biogas microbiome by comprehensive genome-resolved metagenomics of nearly 1600 species originating from multiple anaerobic digesters.</title>
        <authorList>
            <person name="Campanaro S."/>
            <person name="Treu L."/>
            <person name="Rodriguez-R L.M."/>
            <person name="Kovalovszki A."/>
            <person name="Ziels R.M."/>
            <person name="Maus I."/>
            <person name="Zhu X."/>
            <person name="Kougias P.G."/>
            <person name="Basile A."/>
            <person name="Luo G."/>
            <person name="Schluter A."/>
            <person name="Konstantinidis K.T."/>
            <person name="Angelidaki I."/>
        </authorList>
    </citation>
    <scope>NUCLEOTIDE SEQUENCE [LARGE SCALE GENOMIC DNA]</scope>
    <source>
        <strain evidence="2">AS27yjCOA_165</strain>
    </source>
</reference>
<keyword evidence="1" id="KW-0472">Membrane</keyword>
<feature type="transmembrane region" description="Helical" evidence="1">
    <location>
        <begin position="6"/>
        <end position="25"/>
    </location>
</feature>
<organism evidence="2 3">
    <name type="scientific">candidate division WWE3 bacterium</name>
    <dbReference type="NCBI Taxonomy" id="2053526"/>
    <lineage>
        <taxon>Bacteria</taxon>
        <taxon>Katanobacteria</taxon>
    </lineage>
</organism>
<evidence type="ECO:0000313" key="2">
    <source>
        <dbReference type="EMBL" id="NMB70258.1"/>
    </source>
</evidence>
<evidence type="ECO:0000313" key="3">
    <source>
        <dbReference type="Proteomes" id="UP000526033"/>
    </source>
</evidence>
<dbReference type="EMBL" id="JAAZNL010000046">
    <property type="protein sequence ID" value="NMB70258.1"/>
    <property type="molecule type" value="Genomic_DNA"/>
</dbReference>
<protein>
    <submittedName>
        <fullName evidence="2">Uncharacterized protein</fullName>
    </submittedName>
</protein>